<protein>
    <submittedName>
        <fullName evidence="2">Uncharacterized protein</fullName>
    </submittedName>
</protein>
<reference evidence="3 5" key="2">
    <citation type="submission" date="2016-10" db="EMBL/GenBank/DDBJ databases">
        <authorList>
            <person name="de Groot N.N."/>
        </authorList>
    </citation>
    <scope>NUCLEOTIDE SEQUENCE [LARGE SCALE GENOMIC DNA]</scope>
    <source>
        <strain evidence="3 5">DSM 2895</strain>
    </source>
</reference>
<dbReference type="EMBL" id="FNED01000055">
    <property type="protein sequence ID" value="SDK43387.1"/>
    <property type="molecule type" value="Genomic_DNA"/>
</dbReference>
<dbReference type="AlphaFoldDB" id="A0A0D1W2V3"/>
<dbReference type="Proteomes" id="UP000037269">
    <property type="component" value="Unassembled WGS sequence"/>
</dbReference>
<feature type="chain" id="PRO_5010414630" evidence="1">
    <location>
        <begin position="24"/>
        <end position="165"/>
    </location>
</feature>
<organism evidence="2 4">
    <name type="scientific">Aneurinibacillus migulanus</name>
    <name type="common">Bacillus migulanus</name>
    <dbReference type="NCBI Taxonomy" id="47500"/>
    <lineage>
        <taxon>Bacteria</taxon>
        <taxon>Bacillati</taxon>
        <taxon>Bacillota</taxon>
        <taxon>Bacilli</taxon>
        <taxon>Bacillales</taxon>
        <taxon>Paenibacillaceae</taxon>
        <taxon>Aneurinibacillus group</taxon>
        <taxon>Aneurinibacillus</taxon>
    </lineage>
</organism>
<evidence type="ECO:0000256" key="1">
    <source>
        <dbReference type="SAM" id="SignalP"/>
    </source>
</evidence>
<evidence type="ECO:0000313" key="2">
    <source>
        <dbReference type="EMBL" id="KON96106.1"/>
    </source>
</evidence>
<dbReference type="RefSeq" id="WP_043067254.1">
    <property type="nucleotide sequence ID" value="NZ_BJOA01000213.1"/>
</dbReference>
<keyword evidence="1" id="KW-0732">Signal</keyword>
<dbReference type="Proteomes" id="UP000182836">
    <property type="component" value="Unassembled WGS sequence"/>
</dbReference>
<dbReference type="EMBL" id="LGUG01000004">
    <property type="protein sequence ID" value="KON96106.1"/>
    <property type="molecule type" value="Genomic_DNA"/>
</dbReference>
<dbReference type="GeneID" id="42305913"/>
<keyword evidence="4" id="KW-1185">Reference proteome</keyword>
<name>A0A0D1W2V3_ANEMI</name>
<evidence type="ECO:0000313" key="3">
    <source>
        <dbReference type="EMBL" id="SDK43387.1"/>
    </source>
</evidence>
<dbReference type="Gene3D" id="2.60.120.380">
    <property type="match status" value="1"/>
</dbReference>
<accession>A0A0D1W2V3</accession>
<dbReference type="PATRIC" id="fig|47500.8.peg.2276"/>
<feature type="signal peptide" evidence="1">
    <location>
        <begin position="1"/>
        <end position="23"/>
    </location>
</feature>
<sequence>MKKLVSTSLGIVLALSISTGAFAQDAPQVSEEIPAAALNSLIYYDTEPNNNITEANPYSVGNQITGSLGELINNDYYDVRDVYKFTAHKTEKVRFQLSAPKYGNSYVRMNLEGIDNDAHEKTTETRNYFDVDLVAGKEYELMLFPVNYSTSLPAFKYNVYSYVIE</sequence>
<evidence type="ECO:0000313" key="5">
    <source>
        <dbReference type="Proteomes" id="UP000182836"/>
    </source>
</evidence>
<gene>
    <name evidence="2" type="ORF">AF333_12050</name>
    <name evidence="3" type="ORF">SAMN04487909_15517</name>
</gene>
<dbReference type="OrthoDB" id="2469110at2"/>
<proteinExistence type="predicted"/>
<evidence type="ECO:0000313" key="4">
    <source>
        <dbReference type="Proteomes" id="UP000037269"/>
    </source>
</evidence>
<reference evidence="2 4" key="1">
    <citation type="submission" date="2015-07" db="EMBL/GenBank/DDBJ databases">
        <title>Fjat-14205 dsm 2895.</title>
        <authorList>
            <person name="Liu B."/>
            <person name="Wang J."/>
            <person name="Zhu Y."/>
            <person name="Liu G."/>
            <person name="Chen Q."/>
            <person name="Chen Z."/>
            <person name="Lan J."/>
            <person name="Che J."/>
            <person name="Ge C."/>
            <person name="Shi H."/>
            <person name="Pan Z."/>
            <person name="Liu X."/>
        </authorList>
    </citation>
    <scope>NUCLEOTIDE SEQUENCE [LARGE SCALE GENOMIC DNA]</scope>
    <source>
        <strain evidence="2 4">DSM 2895</strain>
    </source>
</reference>